<reference evidence="2" key="1">
    <citation type="submission" date="2025-08" db="UniProtKB">
        <authorList>
            <consortium name="RefSeq"/>
        </authorList>
    </citation>
    <scope>IDENTIFICATION</scope>
    <source>
        <tissue evidence="2">Gonads</tissue>
    </source>
</reference>
<dbReference type="Proteomes" id="UP000504635">
    <property type="component" value="Unplaced"/>
</dbReference>
<evidence type="ECO:0000313" key="2">
    <source>
        <dbReference type="RefSeq" id="XP_030750273.1"/>
    </source>
</evidence>
<gene>
    <name evidence="2" type="primary">LOC115878059</name>
</gene>
<dbReference type="InParanoid" id="A0A6J2XFZ4"/>
<dbReference type="GeneID" id="115878059"/>
<dbReference type="OrthoDB" id="8195035at2759"/>
<proteinExistence type="predicted"/>
<dbReference type="PANTHER" id="PTHR45913:SF19">
    <property type="entry name" value="LOW QUALITY PROTEIN: ZINC FINGER BED DOMAIN-CONTAINING PROTEIN 5-LIKE"/>
    <property type="match status" value="1"/>
</dbReference>
<organism evidence="1 2">
    <name type="scientific">Sitophilus oryzae</name>
    <name type="common">Rice weevil</name>
    <name type="synonym">Curculio oryzae</name>
    <dbReference type="NCBI Taxonomy" id="7048"/>
    <lineage>
        <taxon>Eukaryota</taxon>
        <taxon>Metazoa</taxon>
        <taxon>Ecdysozoa</taxon>
        <taxon>Arthropoda</taxon>
        <taxon>Hexapoda</taxon>
        <taxon>Insecta</taxon>
        <taxon>Pterygota</taxon>
        <taxon>Neoptera</taxon>
        <taxon>Endopterygota</taxon>
        <taxon>Coleoptera</taxon>
        <taxon>Polyphaga</taxon>
        <taxon>Cucujiformia</taxon>
        <taxon>Curculionidae</taxon>
        <taxon>Dryophthorinae</taxon>
        <taxon>Sitophilus</taxon>
    </lineage>
</organism>
<sequence length="702" mass="79525">MEVRSILMNEWQKGWDLDGYGRWTDISDPDINTWLNTGVVVALCKHLFVPVRASLVDTSKYVVTVTGVPRKQEVEEDPTISQDETVEGIWSNASSDEPSTSSFVPVANKKIKIRKYCPEYLSYGFASTGDPSAPNSQCVICFKTFSNSSLAPAKLLRHLQTNHSEYKDKPVDFFQRKLVEMNKSKKNLSSLVGSSINEKACKASFQVSYRIAKAGKAHIIAETLIKPCLIDVVETMIGEKFSNSVKMLPLSNDTVHRRIYEISNEIENTVIQRIKGSGWYALQLDETTDVAGCAVLLVIVRYIHNNSAEEEMLLCKPLKTHTTGEEIFKMIDSYITEKELNWNQCINICTDGAKAMTGKYSGFVARVKNVVPEIESSHCIIHRQALAVKKIPPVLKNVLDEAVKIVNFIKSRPLNSRIFAVLCEEMGSQFTTLLLHTEVRWLSRGKVLVRLFTLRNEVMVFLNDSSFELSSRITDIKWLQCLAYLADVFSSLNELNLSLQGTSVTVISLYDKIQAKLNKIQFWESCINRGISECFPTLHDFVCESKTALSAEITSEIINHLQNLQVSIREYFPRREEDLDWVRNPFSVPVEKFHQTLTVKQIEQLIDVAADGNLKTTFNSATLLQFWAQLRSEYPELANFAVKKLLPFATTYRCEVGFSKYALTKTDLRSKLNPEADMRIQLSNIEPDIDKLVSNKQAHPSH</sequence>
<dbReference type="AlphaFoldDB" id="A0A6J2XFZ4"/>
<protein>
    <submittedName>
        <fullName evidence="2">Zinc finger BED domain-containing protein 5-like</fullName>
    </submittedName>
</protein>
<dbReference type="RefSeq" id="XP_030750273.1">
    <property type="nucleotide sequence ID" value="XM_030894413.1"/>
</dbReference>
<dbReference type="SUPFAM" id="SSF53098">
    <property type="entry name" value="Ribonuclease H-like"/>
    <property type="match status" value="1"/>
</dbReference>
<keyword evidence="1" id="KW-1185">Reference proteome</keyword>
<accession>A0A6J2XFZ4</accession>
<dbReference type="InterPro" id="IPR012337">
    <property type="entry name" value="RNaseH-like_sf"/>
</dbReference>
<name>A0A6J2XFZ4_SITOR</name>
<dbReference type="KEGG" id="soy:115878059"/>
<dbReference type="PANTHER" id="PTHR45913">
    <property type="entry name" value="EPM2A-INTERACTING PROTEIN 1"/>
    <property type="match status" value="1"/>
</dbReference>
<evidence type="ECO:0000313" key="1">
    <source>
        <dbReference type="Proteomes" id="UP000504635"/>
    </source>
</evidence>